<dbReference type="GO" id="GO:0005886">
    <property type="term" value="C:plasma membrane"/>
    <property type="evidence" value="ECO:0007669"/>
    <property type="project" value="TreeGrafter"/>
</dbReference>
<evidence type="ECO:0000313" key="3">
    <source>
        <dbReference type="EMBL" id="MBB5349812.1"/>
    </source>
</evidence>
<dbReference type="Proteomes" id="UP000557717">
    <property type="component" value="Unassembled WGS sequence"/>
</dbReference>
<dbReference type="PANTHER" id="PTHR43185">
    <property type="entry name" value="FERROUS IRON TRANSPORT PROTEIN B"/>
    <property type="match status" value="1"/>
</dbReference>
<feature type="transmembrane region" description="Helical" evidence="1">
    <location>
        <begin position="226"/>
        <end position="249"/>
    </location>
</feature>
<dbReference type="InterPro" id="IPR011640">
    <property type="entry name" value="Fe2_transport_prot_B_C"/>
</dbReference>
<reference evidence="3 4" key="1">
    <citation type="submission" date="2020-08" db="EMBL/GenBank/DDBJ databases">
        <title>Genomic Encyclopedia of Type Strains, Phase IV (KMG-IV): sequencing the most valuable type-strain genomes for metagenomic binning, comparative biology and taxonomic classification.</title>
        <authorList>
            <person name="Goeker M."/>
        </authorList>
    </citation>
    <scope>NUCLEOTIDE SEQUENCE [LARGE SCALE GENOMIC DNA]</scope>
    <source>
        <strain evidence="3 4">YC6886</strain>
    </source>
</reference>
<dbReference type="Pfam" id="PF07664">
    <property type="entry name" value="FeoB_C"/>
    <property type="match status" value="1"/>
</dbReference>
<evidence type="ECO:0000313" key="4">
    <source>
        <dbReference type="Proteomes" id="UP000557717"/>
    </source>
</evidence>
<feature type="transmembrane region" description="Helical" evidence="1">
    <location>
        <begin position="396"/>
        <end position="417"/>
    </location>
</feature>
<feature type="transmembrane region" description="Helical" evidence="1">
    <location>
        <begin position="456"/>
        <end position="474"/>
    </location>
</feature>
<dbReference type="SUPFAM" id="SSF52540">
    <property type="entry name" value="P-loop containing nucleoside triphosphate hydrolases"/>
    <property type="match status" value="1"/>
</dbReference>
<dbReference type="InterPro" id="IPR006073">
    <property type="entry name" value="GTP-bd"/>
</dbReference>
<dbReference type="InterPro" id="IPR011642">
    <property type="entry name" value="Gate_dom"/>
</dbReference>
<evidence type="ECO:0000256" key="1">
    <source>
        <dbReference type="SAM" id="Phobius"/>
    </source>
</evidence>
<feature type="transmembrane region" description="Helical" evidence="1">
    <location>
        <begin position="360"/>
        <end position="384"/>
    </location>
</feature>
<dbReference type="GO" id="GO:0015093">
    <property type="term" value="F:ferrous iron transmembrane transporter activity"/>
    <property type="evidence" value="ECO:0007669"/>
    <property type="project" value="InterPro"/>
</dbReference>
<feature type="transmembrane region" description="Helical" evidence="1">
    <location>
        <begin position="277"/>
        <end position="306"/>
    </location>
</feature>
<keyword evidence="1" id="KW-0472">Membrane</keyword>
<dbReference type="InterPro" id="IPR005225">
    <property type="entry name" value="Small_GTP-bd"/>
</dbReference>
<dbReference type="GO" id="GO:0005525">
    <property type="term" value="F:GTP binding"/>
    <property type="evidence" value="ECO:0007669"/>
    <property type="project" value="InterPro"/>
</dbReference>
<keyword evidence="1" id="KW-1133">Transmembrane helix</keyword>
<name>A0A840UVJ7_9BACT</name>
<dbReference type="AlphaFoldDB" id="A0A840UVJ7"/>
<dbReference type="InterPro" id="IPR030389">
    <property type="entry name" value="G_FEOB_dom"/>
</dbReference>
<dbReference type="InterPro" id="IPR050860">
    <property type="entry name" value="FeoB_GTPase"/>
</dbReference>
<comment type="caution">
    <text evidence="3">The sequence shown here is derived from an EMBL/GenBank/DDBJ whole genome shotgun (WGS) entry which is preliminary data.</text>
</comment>
<evidence type="ECO:0000259" key="2">
    <source>
        <dbReference type="PROSITE" id="PS51711"/>
    </source>
</evidence>
<dbReference type="RefSeq" id="WP_184014642.1">
    <property type="nucleotide sequence ID" value="NZ_JACHFD010000001.1"/>
</dbReference>
<dbReference type="Gene3D" id="3.40.50.300">
    <property type="entry name" value="P-loop containing nucleotide triphosphate hydrolases"/>
    <property type="match status" value="1"/>
</dbReference>
<gene>
    <name evidence="3" type="ORF">HNR46_000033</name>
</gene>
<organism evidence="3 4">
    <name type="scientific">Haloferula luteola</name>
    <dbReference type="NCBI Taxonomy" id="595692"/>
    <lineage>
        <taxon>Bacteria</taxon>
        <taxon>Pseudomonadati</taxon>
        <taxon>Verrucomicrobiota</taxon>
        <taxon>Verrucomicrobiia</taxon>
        <taxon>Verrucomicrobiales</taxon>
        <taxon>Verrucomicrobiaceae</taxon>
        <taxon>Haloferula</taxon>
    </lineage>
</organism>
<sequence>MSEVERVETVLLVGNPNVGKTTLFNALTGQNAKVGNFAGVTVEVKTGHTRTPHGRKLQVVDLPGCYDLRGSSPDQEIARRALGGEIAELGDPDLVVCVVDASALERHLILALDVIEKGLPVVLALNMVDVAENQGVRLDPVKLSEELGVPVVPMQARSGKGLVELKQALRLPFPAAPEAKSWRGAFADDEARRRFLFSLCETAARRNDAHTLTVSDRLDTVLLHPVGGWIAFVAIMFAVFWAIFSLAGIPMGWVESFQGWVEGLVTQAMPEGDLRDLLVSGVIGGVGSVIIFLPQILMLFFFIGLLESSGYMARAAYLMDGLMSRVGLSGKAFLPLLSSYACAIPGVMATRTIDSAKERLTTLFVAPWMSCTARLPVYLLLIPLLLGDREGGWKQALVLVGLYVLGTLSAFLVAKLLRKKLGPDDQEHHFILELPPYRAPQWPYIFRHLLDRGWAFVRKAGTVILGLMILLWAAETYPKSDSDDPSEQLSHSLVGRLSHVLEPVVRPMGFDGRTGTAILTSFAAREVFVGSMAQLFQVEESDDEAETQSRLRERMAAAAWPDGRPMFTPLSVISLLVFYIYALQCLPTSAVVAREAGSWKWAVGQFVFMSAFACLASLGVYQIGLLLGF</sequence>
<dbReference type="PANTHER" id="PTHR43185:SF1">
    <property type="entry name" value="FE(2+) TRANSPORTER FEOB"/>
    <property type="match status" value="1"/>
</dbReference>
<feature type="transmembrane region" description="Helical" evidence="1">
    <location>
        <begin position="605"/>
        <end position="627"/>
    </location>
</feature>
<dbReference type="CDD" id="cd01879">
    <property type="entry name" value="FeoB"/>
    <property type="match status" value="1"/>
</dbReference>
<keyword evidence="4" id="KW-1185">Reference proteome</keyword>
<dbReference type="PROSITE" id="PS51711">
    <property type="entry name" value="G_FEOB"/>
    <property type="match status" value="1"/>
</dbReference>
<proteinExistence type="predicted"/>
<dbReference type="Pfam" id="PF02421">
    <property type="entry name" value="FeoB_N"/>
    <property type="match status" value="1"/>
</dbReference>
<keyword evidence="1" id="KW-0812">Transmembrane</keyword>
<feature type="domain" description="FeoB-type G" evidence="2">
    <location>
        <begin position="7"/>
        <end position="175"/>
    </location>
</feature>
<dbReference type="EMBL" id="JACHFD010000001">
    <property type="protein sequence ID" value="MBB5349812.1"/>
    <property type="molecule type" value="Genomic_DNA"/>
</dbReference>
<dbReference type="NCBIfam" id="TIGR00231">
    <property type="entry name" value="small_GTP"/>
    <property type="match status" value="1"/>
</dbReference>
<accession>A0A840UVJ7</accession>
<dbReference type="PRINTS" id="PR00326">
    <property type="entry name" value="GTP1OBG"/>
</dbReference>
<dbReference type="InterPro" id="IPR027417">
    <property type="entry name" value="P-loop_NTPase"/>
</dbReference>
<dbReference type="Pfam" id="PF07670">
    <property type="entry name" value="Gate"/>
    <property type="match status" value="2"/>
</dbReference>
<protein>
    <submittedName>
        <fullName evidence="3">Ferrous iron transport protein B</fullName>
    </submittedName>
</protein>
<feature type="transmembrane region" description="Helical" evidence="1">
    <location>
        <begin position="570"/>
        <end position="593"/>
    </location>
</feature>